<dbReference type="AlphaFoldDB" id="A0A6N9Q3H4"/>
<sequence>MSQEKFDFTKGSIQKKMVFFATPVLLGNVLQSSYQLIDSLWVGNLLGSEALGALAISAPIFFSILSFMIGINSSTLTILSQQKGKNDEEGLKKSLNAFVVILGILSILFGIIGFFLSNILLKWLGTPEEILPLAKSYLQINFIGIIFLFGYNFIGTILRALGDSRTPIRFILLAVILNTFLDPLFIYGFGLGMEGAAYATVISQAIAFLYGLWYSIYKANVPFTIPKFPQKREVKTVLKLGIPGGLQMIAISSGLVVVISVVNSFGKDVIAGFGAAQRIENIILLPAFTLGSVVNSMAGQNIGADRWDRVSEIAKKGTYFIVSFTLLISLIVFLSAESLVRLFVDDGETVAFGTTYLKTIAFFYPFIGINFVLNGITRSSGAMMQVLILNIISFWVLRYPLALVFSSIWGEIGIGIGIGLSFVVSCVLATLYYFFGKWKEIDIFKEKSSVVSH</sequence>
<organism evidence="8 9">
    <name type="scientific">Chengkuizengella marina</name>
    <dbReference type="NCBI Taxonomy" id="2507566"/>
    <lineage>
        <taxon>Bacteria</taxon>
        <taxon>Bacillati</taxon>
        <taxon>Bacillota</taxon>
        <taxon>Bacilli</taxon>
        <taxon>Bacillales</taxon>
        <taxon>Paenibacillaceae</taxon>
        <taxon>Chengkuizengella</taxon>
    </lineage>
</organism>
<comment type="subcellular location">
    <subcellularLocation>
        <location evidence="1">Cell membrane</location>
        <topology evidence="1">Multi-pass membrane protein</topology>
    </subcellularLocation>
</comment>
<proteinExistence type="predicted"/>
<dbReference type="Pfam" id="PF01554">
    <property type="entry name" value="MatE"/>
    <property type="match status" value="2"/>
</dbReference>
<dbReference type="InterPro" id="IPR052031">
    <property type="entry name" value="Membrane_Transporter-Flippase"/>
</dbReference>
<name>A0A6N9Q3H4_9BACL</name>
<dbReference type="CDD" id="cd13138">
    <property type="entry name" value="MATE_yoeA_like"/>
    <property type="match status" value="1"/>
</dbReference>
<evidence type="ECO:0000256" key="1">
    <source>
        <dbReference type="ARBA" id="ARBA00004651"/>
    </source>
</evidence>
<feature type="transmembrane region" description="Helical" evidence="7">
    <location>
        <begin position="319"/>
        <end position="336"/>
    </location>
</feature>
<dbReference type="PANTHER" id="PTHR43549:SF3">
    <property type="entry name" value="MULTIDRUG RESISTANCE PROTEIN YPNP-RELATED"/>
    <property type="match status" value="1"/>
</dbReference>
<evidence type="ECO:0000256" key="7">
    <source>
        <dbReference type="SAM" id="Phobius"/>
    </source>
</evidence>
<gene>
    <name evidence="8" type="ORF">ERL59_10275</name>
</gene>
<evidence type="ECO:0000256" key="5">
    <source>
        <dbReference type="ARBA" id="ARBA00022989"/>
    </source>
</evidence>
<dbReference type="GO" id="GO:0015297">
    <property type="term" value="F:antiporter activity"/>
    <property type="evidence" value="ECO:0007669"/>
    <property type="project" value="InterPro"/>
</dbReference>
<feature type="transmembrane region" description="Helical" evidence="7">
    <location>
        <begin position="136"/>
        <end position="158"/>
    </location>
</feature>
<evidence type="ECO:0000256" key="3">
    <source>
        <dbReference type="ARBA" id="ARBA00022475"/>
    </source>
</evidence>
<evidence type="ECO:0000256" key="6">
    <source>
        <dbReference type="ARBA" id="ARBA00023136"/>
    </source>
</evidence>
<feature type="transmembrane region" description="Helical" evidence="7">
    <location>
        <begin position="386"/>
        <end position="406"/>
    </location>
</feature>
<feature type="transmembrane region" description="Helical" evidence="7">
    <location>
        <begin position="356"/>
        <end position="374"/>
    </location>
</feature>
<keyword evidence="6 7" id="KW-0472">Membrane</keyword>
<keyword evidence="9" id="KW-1185">Reference proteome</keyword>
<keyword evidence="4 7" id="KW-0812">Transmembrane</keyword>
<evidence type="ECO:0000313" key="9">
    <source>
        <dbReference type="Proteomes" id="UP000448943"/>
    </source>
</evidence>
<reference evidence="8 9" key="1">
    <citation type="submission" date="2019-01" db="EMBL/GenBank/DDBJ databases">
        <title>Chengkuizengella sp. nov., isolated from deep-sea sediment of East Pacific Ocean.</title>
        <authorList>
            <person name="Yang J."/>
            <person name="Lai Q."/>
            <person name="Shao Z."/>
        </authorList>
    </citation>
    <scope>NUCLEOTIDE SEQUENCE [LARGE SCALE GENOMIC DNA]</scope>
    <source>
        <strain evidence="8 9">YPA3-1-1</strain>
    </source>
</reference>
<feature type="transmembrane region" description="Helical" evidence="7">
    <location>
        <begin position="95"/>
        <end position="116"/>
    </location>
</feature>
<dbReference type="Proteomes" id="UP000448943">
    <property type="component" value="Unassembled WGS sequence"/>
</dbReference>
<dbReference type="InterPro" id="IPR002528">
    <property type="entry name" value="MATE_fam"/>
</dbReference>
<keyword evidence="2" id="KW-0813">Transport</keyword>
<accession>A0A6N9Q3H4</accession>
<feature type="transmembrane region" description="Helical" evidence="7">
    <location>
        <begin position="282"/>
        <end position="298"/>
    </location>
</feature>
<dbReference type="OrthoDB" id="9776324at2"/>
<comment type="caution">
    <text evidence="8">The sequence shown here is derived from an EMBL/GenBank/DDBJ whole genome shotgun (WGS) entry which is preliminary data.</text>
</comment>
<protein>
    <submittedName>
        <fullName evidence="8">MATE family efflux transporter</fullName>
    </submittedName>
</protein>
<evidence type="ECO:0000256" key="2">
    <source>
        <dbReference type="ARBA" id="ARBA00022448"/>
    </source>
</evidence>
<dbReference type="PANTHER" id="PTHR43549">
    <property type="entry name" value="MULTIDRUG RESISTANCE PROTEIN YPNP-RELATED"/>
    <property type="match status" value="1"/>
</dbReference>
<feature type="transmembrane region" description="Helical" evidence="7">
    <location>
        <begin position="196"/>
        <end position="216"/>
    </location>
</feature>
<dbReference type="EMBL" id="SIJB01000023">
    <property type="protein sequence ID" value="NBI29346.1"/>
    <property type="molecule type" value="Genomic_DNA"/>
</dbReference>
<keyword evidence="3" id="KW-1003">Cell membrane</keyword>
<dbReference type="GO" id="GO:0042910">
    <property type="term" value="F:xenobiotic transmembrane transporter activity"/>
    <property type="evidence" value="ECO:0007669"/>
    <property type="project" value="InterPro"/>
</dbReference>
<feature type="transmembrane region" description="Helical" evidence="7">
    <location>
        <begin position="237"/>
        <end position="262"/>
    </location>
</feature>
<dbReference type="RefSeq" id="WP_160646139.1">
    <property type="nucleotide sequence ID" value="NZ_SIJB01000023.1"/>
</dbReference>
<dbReference type="GO" id="GO:0005886">
    <property type="term" value="C:plasma membrane"/>
    <property type="evidence" value="ECO:0007669"/>
    <property type="project" value="UniProtKB-SubCell"/>
</dbReference>
<dbReference type="InterPro" id="IPR048279">
    <property type="entry name" value="MdtK-like"/>
</dbReference>
<feature type="transmembrane region" description="Helical" evidence="7">
    <location>
        <begin position="170"/>
        <end position="190"/>
    </location>
</feature>
<feature type="transmembrane region" description="Helical" evidence="7">
    <location>
        <begin position="50"/>
        <end position="74"/>
    </location>
</feature>
<evidence type="ECO:0000256" key="4">
    <source>
        <dbReference type="ARBA" id="ARBA00022692"/>
    </source>
</evidence>
<dbReference type="NCBIfam" id="TIGR00797">
    <property type="entry name" value="matE"/>
    <property type="match status" value="1"/>
</dbReference>
<keyword evidence="5 7" id="KW-1133">Transmembrane helix</keyword>
<dbReference type="PIRSF" id="PIRSF006603">
    <property type="entry name" value="DinF"/>
    <property type="match status" value="1"/>
</dbReference>
<feature type="transmembrane region" description="Helical" evidence="7">
    <location>
        <begin position="412"/>
        <end position="435"/>
    </location>
</feature>
<evidence type="ECO:0000313" key="8">
    <source>
        <dbReference type="EMBL" id="NBI29346.1"/>
    </source>
</evidence>